<dbReference type="PROSITE" id="PS51898">
    <property type="entry name" value="TYR_RECOMBINASE"/>
    <property type="match status" value="1"/>
</dbReference>
<dbReference type="PANTHER" id="PTHR30349">
    <property type="entry name" value="PHAGE INTEGRASE-RELATED"/>
    <property type="match status" value="1"/>
</dbReference>
<dbReference type="AlphaFoldDB" id="A0A6V8L5T4"/>
<evidence type="ECO:0000259" key="5">
    <source>
        <dbReference type="PROSITE" id="PS51900"/>
    </source>
</evidence>
<proteinExistence type="predicted"/>
<dbReference type="EMBL" id="BLPG01000001">
    <property type="protein sequence ID" value="GFJ91594.1"/>
    <property type="molecule type" value="Genomic_DNA"/>
</dbReference>
<evidence type="ECO:0000259" key="4">
    <source>
        <dbReference type="PROSITE" id="PS51898"/>
    </source>
</evidence>
<keyword evidence="1 3" id="KW-0238">DNA-binding</keyword>
<dbReference type="SUPFAM" id="SSF56349">
    <property type="entry name" value="DNA breaking-rejoining enzymes"/>
    <property type="match status" value="1"/>
</dbReference>
<keyword evidence="2" id="KW-0233">DNA recombination</keyword>
<keyword evidence="7" id="KW-1185">Reference proteome</keyword>
<dbReference type="Gene3D" id="1.10.443.10">
    <property type="entry name" value="Intergrase catalytic core"/>
    <property type="match status" value="1"/>
</dbReference>
<dbReference type="PANTHER" id="PTHR30349:SF64">
    <property type="entry name" value="PROPHAGE INTEGRASE INTD-RELATED"/>
    <property type="match status" value="1"/>
</dbReference>
<dbReference type="CDD" id="cd00397">
    <property type="entry name" value="DNA_BRE_C"/>
    <property type="match status" value="1"/>
</dbReference>
<dbReference type="Proteomes" id="UP000482960">
    <property type="component" value="Unassembled WGS sequence"/>
</dbReference>
<feature type="domain" description="Core-binding (CB)" evidence="5">
    <location>
        <begin position="1"/>
        <end position="78"/>
    </location>
</feature>
<dbReference type="InterPro" id="IPR011010">
    <property type="entry name" value="DNA_brk_join_enz"/>
</dbReference>
<reference evidence="6 7" key="1">
    <citation type="submission" date="2020-03" db="EMBL/GenBank/DDBJ databases">
        <title>Whole genome shotgun sequence of Phytohabitans rumicis NBRC 108638.</title>
        <authorList>
            <person name="Komaki H."/>
            <person name="Tamura T."/>
        </authorList>
    </citation>
    <scope>NUCLEOTIDE SEQUENCE [LARGE SCALE GENOMIC DNA]</scope>
    <source>
        <strain evidence="6 7">NBRC 108638</strain>
    </source>
</reference>
<gene>
    <name evidence="6" type="ORF">Prum_052360</name>
</gene>
<dbReference type="GO" id="GO:0015074">
    <property type="term" value="P:DNA integration"/>
    <property type="evidence" value="ECO:0007669"/>
    <property type="project" value="InterPro"/>
</dbReference>
<dbReference type="PROSITE" id="PS51900">
    <property type="entry name" value="CB"/>
    <property type="match status" value="1"/>
</dbReference>
<dbReference type="InterPro" id="IPR044068">
    <property type="entry name" value="CB"/>
</dbReference>
<protein>
    <submittedName>
        <fullName evidence="6">Integrase</fullName>
    </submittedName>
</protein>
<dbReference type="Pfam" id="PF00589">
    <property type="entry name" value="Phage_integrase"/>
    <property type="match status" value="1"/>
</dbReference>
<sequence>MTDPLLIQYLDWLHDCRRRPRTIEGRRAVLTRMDSELPYGLPLATTDELKAWIYRDEFCRNTLATYYGAARAFFVWATNPADPHLDFDPSALLPQVTHARGLPRPVTDDQLTHVLTHAAEPYRTWSLLAAYGGLRCCEIADLHREHVTAEELTIVDGKGGKPGVVPTHELVWQAVADLPPGPIAWTDKGTPASATYVSLTYALYLRRQLHMPGVGLHRLRHWYGTTVYQQTRDIRRTQELLRHSSLTSTQVYTLVTDEERQAAIQALPNLTGA</sequence>
<evidence type="ECO:0000256" key="3">
    <source>
        <dbReference type="PROSITE-ProRule" id="PRU01248"/>
    </source>
</evidence>
<reference evidence="6 7" key="2">
    <citation type="submission" date="2020-03" db="EMBL/GenBank/DDBJ databases">
        <authorList>
            <person name="Ichikawa N."/>
            <person name="Kimura A."/>
            <person name="Kitahashi Y."/>
            <person name="Uohara A."/>
        </authorList>
    </citation>
    <scope>NUCLEOTIDE SEQUENCE [LARGE SCALE GENOMIC DNA]</scope>
    <source>
        <strain evidence="6 7">NBRC 108638</strain>
    </source>
</reference>
<dbReference type="InterPro" id="IPR002104">
    <property type="entry name" value="Integrase_catalytic"/>
</dbReference>
<dbReference type="GO" id="GO:0006310">
    <property type="term" value="P:DNA recombination"/>
    <property type="evidence" value="ECO:0007669"/>
    <property type="project" value="UniProtKB-KW"/>
</dbReference>
<dbReference type="GO" id="GO:0003677">
    <property type="term" value="F:DNA binding"/>
    <property type="evidence" value="ECO:0007669"/>
    <property type="project" value="UniProtKB-UniRule"/>
</dbReference>
<dbReference type="InterPro" id="IPR050090">
    <property type="entry name" value="Tyrosine_recombinase_XerCD"/>
</dbReference>
<dbReference type="InterPro" id="IPR013762">
    <property type="entry name" value="Integrase-like_cat_sf"/>
</dbReference>
<organism evidence="6 7">
    <name type="scientific">Phytohabitans rumicis</name>
    <dbReference type="NCBI Taxonomy" id="1076125"/>
    <lineage>
        <taxon>Bacteria</taxon>
        <taxon>Bacillati</taxon>
        <taxon>Actinomycetota</taxon>
        <taxon>Actinomycetes</taxon>
        <taxon>Micromonosporales</taxon>
        <taxon>Micromonosporaceae</taxon>
    </lineage>
</organism>
<comment type="caution">
    <text evidence="6">The sequence shown here is derived from an EMBL/GenBank/DDBJ whole genome shotgun (WGS) entry which is preliminary data.</text>
</comment>
<dbReference type="RefSeq" id="WP_173078643.1">
    <property type="nucleotide sequence ID" value="NZ_BAABJB010000004.1"/>
</dbReference>
<evidence type="ECO:0000313" key="6">
    <source>
        <dbReference type="EMBL" id="GFJ91594.1"/>
    </source>
</evidence>
<feature type="domain" description="Tyr recombinase" evidence="4">
    <location>
        <begin position="101"/>
        <end position="266"/>
    </location>
</feature>
<name>A0A6V8L5T4_9ACTN</name>
<evidence type="ECO:0000256" key="1">
    <source>
        <dbReference type="ARBA" id="ARBA00023125"/>
    </source>
</evidence>
<evidence type="ECO:0000313" key="7">
    <source>
        <dbReference type="Proteomes" id="UP000482960"/>
    </source>
</evidence>
<evidence type="ECO:0000256" key="2">
    <source>
        <dbReference type="ARBA" id="ARBA00023172"/>
    </source>
</evidence>
<accession>A0A6V8L5T4</accession>